<evidence type="ECO:0000256" key="1">
    <source>
        <dbReference type="SAM" id="MobiDB-lite"/>
    </source>
</evidence>
<accession>A0A1J0A9Y7</accession>
<dbReference type="AlphaFoldDB" id="A0A1J0A9Y7"/>
<dbReference type="KEGG" id="glt:GlitD10_0428"/>
<dbReference type="EMBL" id="CP017675">
    <property type="protein sequence ID" value="APB32739.1"/>
    <property type="molecule type" value="Genomic_DNA"/>
</dbReference>
<feature type="region of interest" description="Disordered" evidence="1">
    <location>
        <begin position="37"/>
        <end position="58"/>
    </location>
</feature>
<dbReference type="GO" id="GO:0005198">
    <property type="term" value="F:structural molecule activity"/>
    <property type="evidence" value="ECO:0007669"/>
    <property type="project" value="InterPro"/>
</dbReference>
<dbReference type="PANTHER" id="PTHR38009:SF1">
    <property type="entry name" value="CONSERVED HYPOTHETICAL PHAGE TAIL PROTEIN"/>
    <property type="match status" value="1"/>
</dbReference>
<sequence length="169" mass="18173">MVLATTSASKYYIEFDGLTEMPIKSVAEVSYDSKTTGFENPIESTKQGKTNRQTTPGGFASNPSIKIEAYLCGDPSSASKKLNQWFQSCVPASDGGGASWRNSRKNASIVIYAPDGDKEAVRYNIYGAWIKSYGMADTDATGGDLAVETYDFVCERIERVTSNAGATGT</sequence>
<dbReference type="OrthoDB" id="529773at2"/>
<proteinExistence type="predicted"/>
<keyword evidence="3" id="KW-1185">Reference proteome</keyword>
<protein>
    <recommendedName>
        <fullName evidence="4">Phage tail protein</fullName>
    </recommendedName>
</protein>
<dbReference type="PANTHER" id="PTHR38009">
    <property type="entry name" value="CONSERVED HYPOTHETICAL PHAGE TAIL PROTEIN"/>
    <property type="match status" value="1"/>
</dbReference>
<gene>
    <name evidence="2" type="ORF">GlitD10_0428</name>
</gene>
<evidence type="ECO:0000313" key="3">
    <source>
        <dbReference type="Proteomes" id="UP000180235"/>
    </source>
</evidence>
<dbReference type="Pfam" id="PF06841">
    <property type="entry name" value="Phage_T4_gp19"/>
    <property type="match status" value="1"/>
</dbReference>
<name>A0A1J0A9Y7_9CYAN</name>
<evidence type="ECO:0008006" key="4">
    <source>
        <dbReference type="Google" id="ProtNLM"/>
    </source>
</evidence>
<dbReference type="Proteomes" id="UP000180235">
    <property type="component" value="Chromosome"/>
</dbReference>
<dbReference type="InterPro" id="IPR011747">
    <property type="entry name" value="CHP02241"/>
</dbReference>
<dbReference type="RefSeq" id="WP_071453429.1">
    <property type="nucleotide sequence ID" value="NZ_CP017675.1"/>
</dbReference>
<reference evidence="2 3" key="1">
    <citation type="submission" date="2016-10" db="EMBL/GenBank/DDBJ databases">
        <title>Description of Gloeomargarita lithophora gen. nov., sp. nov., a thylakoid-bearing basal-branching cyanobacterium with intracellular carbonates, and proposal for Gloeomargaritales ord. nov.</title>
        <authorList>
            <person name="Moreira D."/>
            <person name="Tavera R."/>
            <person name="Benzerara K."/>
            <person name="Skouri-Panet F."/>
            <person name="Couradeau E."/>
            <person name="Gerard E."/>
            <person name="Loussert C."/>
            <person name="Novelo E."/>
            <person name="Zivanovic Y."/>
            <person name="Lopez-Garcia P."/>
        </authorList>
    </citation>
    <scope>NUCLEOTIDE SEQUENCE [LARGE SCALE GENOMIC DNA]</scope>
    <source>
        <strain evidence="2 3">D10</strain>
    </source>
</reference>
<dbReference type="STRING" id="1188229.GlitD10_0428"/>
<evidence type="ECO:0000313" key="2">
    <source>
        <dbReference type="EMBL" id="APB32739.1"/>
    </source>
</evidence>
<organism evidence="2 3">
    <name type="scientific">Gloeomargarita lithophora Alchichica-D10</name>
    <dbReference type="NCBI Taxonomy" id="1188229"/>
    <lineage>
        <taxon>Bacteria</taxon>
        <taxon>Bacillati</taxon>
        <taxon>Cyanobacteriota</taxon>
        <taxon>Cyanophyceae</taxon>
        <taxon>Gloeomargaritales</taxon>
        <taxon>Gloeomargaritaceae</taxon>
        <taxon>Gloeomargarita</taxon>
    </lineage>
</organism>
<dbReference type="InterPro" id="IPR010667">
    <property type="entry name" value="Phage_T4_Gp19"/>
</dbReference>